<gene>
    <name evidence="3" type="ORF">Poly30_45510</name>
</gene>
<organism evidence="3 4">
    <name type="scientific">Saltatorellus ferox</name>
    <dbReference type="NCBI Taxonomy" id="2528018"/>
    <lineage>
        <taxon>Bacteria</taxon>
        <taxon>Pseudomonadati</taxon>
        <taxon>Planctomycetota</taxon>
        <taxon>Planctomycetia</taxon>
        <taxon>Planctomycetia incertae sedis</taxon>
        <taxon>Saltatorellus</taxon>
    </lineage>
</organism>
<dbReference type="PROSITE" id="PS51257">
    <property type="entry name" value="PROKAR_LIPOPROTEIN"/>
    <property type="match status" value="1"/>
</dbReference>
<reference evidence="3 4" key="1">
    <citation type="submission" date="2019-02" db="EMBL/GenBank/DDBJ databases">
        <title>Deep-cultivation of Planctomycetes and their phenomic and genomic characterization uncovers novel biology.</title>
        <authorList>
            <person name="Wiegand S."/>
            <person name="Jogler M."/>
            <person name="Boedeker C."/>
            <person name="Pinto D."/>
            <person name="Vollmers J."/>
            <person name="Rivas-Marin E."/>
            <person name="Kohn T."/>
            <person name="Peeters S.H."/>
            <person name="Heuer A."/>
            <person name="Rast P."/>
            <person name="Oberbeckmann S."/>
            <person name="Bunk B."/>
            <person name="Jeske O."/>
            <person name="Meyerdierks A."/>
            <person name="Storesund J.E."/>
            <person name="Kallscheuer N."/>
            <person name="Luecker S."/>
            <person name="Lage O.M."/>
            <person name="Pohl T."/>
            <person name="Merkel B.J."/>
            <person name="Hornburger P."/>
            <person name="Mueller R.-W."/>
            <person name="Bruemmer F."/>
            <person name="Labrenz M."/>
            <person name="Spormann A.M."/>
            <person name="Op den Camp H."/>
            <person name="Overmann J."/>
            <person name="Amann R."/>
            <person name="Jetten M.S.M."/>
            <person name="Mascher T."/>
            <person name="Medema M.H."/>
            <person name="Devos D.P."/>
            <person name="Kaster A.-K."/>
            <person name="Ovreas L."/>
            <person name="Rohde M."/>
            <person name="Galperin M.Y."/>
            <person name="Jogler C."/>
        </authorList>
    </citation>
    <scope>NUCLEOTIDE SEQUENCE [LARGE SCALE GENOMIC DNA]</scope>
    <source>
        <strain evidence="3 4">Poly30</strain>
    </source>
</reference>
<accession>A0A518EY25</accession>
<dbReference type="Proteomes" id="UP000320390">
    <property type="component" value="Chromosome"/>
</dbReference>
<keyword evidence="4" id="KW-1185">Reference proteome</keyword>
<evidence type="ECO:0000313" key="3">
    <source>
        <dbReference type="EMBL" id="QDV08995.1"/>
    </source>
</evidence>
<evidence type="ECO:0000313" key="4">
    <source>
        <dbReference type="Proteomes" id="UP000320390"/>
    </source>
</evidence>
<dbReference type="AlphaFoldDB" id="A0A518EY25"/>
<keyword evidence="1" id="KW-0175">Coiled coil</keyword>
<dbReference type="EMBL" id="CP036434">
    <property type="protein sequence ID" value="QDV08995.1"/>
    <property type="molecule type" value="Genomic_DNA"/>
</dbReference>
<dbReference type="RefSeq" id="WP_145202614.1">
    <property type="nucleotide sequence ID" value="NZ_CP036434.1"/>
</dbReference>
<evidence type="ECO:0008006" key="5">
    <source>
        <dbReference type="Google" id="ProtNLM"/>
    </source>
</evidence>
<feature type="coiled-coil region" evidence="1">
    <location>
        <begin position="52"/>
        <end position="151"/>
    </location>
</feature>
<evidence type="ECO:0000256" key="1">
    <source>
        <dbReference type="SAM" id="Coils"/>
    </source>
</evidence>
<evidence type="ECO:0000256" key="2">
    <source>
        <dbReference type="SAM" id="SignalP"/>
    </source>
</evidence>
<feature type="chain" id="PRO_5022132574" description="Chromosome partition protein Smc" evidence="2">
    <location>
        <begin position="27"/>
        <end position="239"/>
    </location>
</feature>
<proteinExistence type="predicted"/>
<feature type="signal peptide" evidence="2">
    <location>
        <begin position="1"/>
        <end position="26"/>
    </location>
</feature>
<sequence length="239" mass="26734" precursor="true">MKNPYLLTAALALPLLSFATSCSTVAGLRDSGPGEVDAGLLQYADESATDAVREARLEVAAEKDALEAVRLKLKDARQMRELVNEREHVAEEQLDVAERREQIASRNQVVEASAEMANEREAELRTARNRVKVYEQMIEARERELDLAKARVDHAQSIVQLRMAEAVSGLQRKDANSIDVADFEADVRDERTNVELATTRFQGALRELKVSQKSFDGDVALFPEMKEEFDSLLSQLKES</sequence>
<name>A0A518EY25_9BACT</name>
<protein>
    <recommendedName>
        <fullName evidence="5">Chromosome partition protein Smc</fullName>
    </recommendedName>
</protein>
<keyword evidence="2" id="KW-0732">Signal</keyword>